<comment type="caution">
    <text evidence="1">The sequence shown here is derived from an EMBL/GenBank/DDBJ whole genome shotgun (WGS) entry which is preliminary data.</text>
</comment>
<organism evidence="1 2">
    <name type="scientific">Christiangramia sabulilitoris</name>
    <dbReference type="NCBI Taxonomy" id="2583991"/>
    <lineage>
        <taxon>Bacteria</taxon>
        <taxon>Pseudomonadati</taxon>
        <taxon>Bacteroidota</taxon>
        <taxon>Flavobacteriia</taxon>
        <taxon>Flavobacteriales</taxon>
        <taxon>Flavobacteriaceae</taxon>
        <taxon>Christiangramia</taxon>
    </lineage>
</organism>
<dbReference type="PROSITE" id="PS51257">
    <property type="entry name" value="PROKAR_LIPOPROTEIN"/>
    <property type="match status" value="1"/>
</dbReference>
<gene>
    <name evidence="1" type="ORF">FGM01_05445</name>
</gene>
<sequence>MKRFVFLLLLGIAFTGCSTDDDSSTVSYEFAAITDSDLPEFFEQGKAYDLKFTYKLPSTCHIFLGFDGGRENESSNEFFIYALTSISSAATNCNDSNEEDLVFESTIRNFRISNIPGEAEKIIFQLWTGSDAEGNPIFDTVEVPIGVLNESS</sequence>
<accession>A0A550I918</accession>
<reference evidence="1 2" key="1">
    <citation type="submission" date="2019-06" db="EMBL/GenBank/DDBJ databases">
        <title>Gramella sabulilitoris sp. nov., isolated from a marine sand.</title>
        <authorList>
            <person name="Yoon J.-H."/>
        </authorList>
    </citation>
    <scope>NUCLEOTIDE SEQUENCE [LARGE SCALE GENOMIC DNA]</scope>
    <source>
        <strain evidence="1 2">HSMS-1</strain>
    </source>
</reference>
<evidence type="ECO:0008006" key="3">
    <source>
        <dbReference type="Google" id="ProtNLM"/>
    </source>
</evidence>
<keyword evidence="2" id="KW-1185">Reference proteome</keyword>
<dbReference type="RefSeq" id="WP_143410106.1">
    <property type="nucleotide sequence ID" value="NZ_VHSF01000001.1"/>
</dbReference>
<name>A0A550I918_9FLAO</name>
<protein>
    <recommendedName>
        <fullName evidence="3">Lipoprotein</fullName>
    </recommendedName>
</protein>
<dbReference type="AlphaFoldDB" id="A0A550I918"/>
<dbReference type="Proteomes" id="UP000315131">
    <property type="component" value="Unassembled WGS sequence"/>
</dbReference>
<proteinExistence type="predicted"/>
<evidence type="ECO:0000313" key="2">
    <source>
        <dbReference type="Proteomes" id="UP000315131"/>
    </source>
</evidence>
<dbReference type="OrthoDB" id="893802at2"/>
<evidence type="ECO:0000313" key="1">
    <source>
        <dbReference type="EMBL" id="TRO67328.1"/>
    </source>
</evidence>
<dbReference type="EMBL" id="VHSF01000001">
    <property type="protein sequence ID" value="TRO67328.1"/>
    <property type="molecule type" value="Genomic_DNA"/>
</dbReference>